<keyword evidence="3" id="KW-0547">Nucleotide-binding</keyword>
<dbReference type="Pfam" id="PF03618">
    <property type="entry name" value="Kinase-PPPase"/>
    <property type="match status" value="1"/>
</dbReference>
<dbReference type="EMBL" id="CP036526">
    <property type="protein sequence ID" value="QDT09545.1"/>
    <property type="molecule type" value="Genomic_DNA"/>
</dbReference>
<evidence type="ECO:0000256" key="1">
    <source>
        <dbReference type="ARBA" id="ARBA00022527"/>
    </source>
</evidence>
<keyword evidence="4" id="KW-0418">Kinase</keyword>
<dbReference type="GO" id="GO:0005524">
    <property type="term" value="F:ATP binding"/>
    <property type="evidence" value="ECO:0007669"/>
    <property type="project" value="InterPro"/>
</dbReference>
<evidence type="ECO:0000313" key="7">
    <source>
        <dbReference type="Proteomes" id="UP000319817"/>
    </source>
</evidence>
<name>A0A517NR13_9BACT</name>
<accession>A0A517NR13</accession>
<dbReference type="PANTHER" id="PTHR31756:SF3">
    <property type="entry name" value="PYRUVATE, PHOSPHATE DIKINASE REGULATORY PROTEIN 1, CHLOROPLASTIC"/>
    <property type="match status" value="1"/>
</dbReference>
<evidence type="ECO:0000256" key="4">
    <source>
        <dbReference type="ARBA" id="ARBA00022777"/>
    </source>
</evidence>
<proteinExistence type="predicted"/>
<dbReference type="InterPro" id="IPR005177">
    <property type="entry name" value="Kinase-pyrophosphorylase"/>
</dbReference>
<dbReference type="OrthoDB" id="9782201at2"/>
<feature type="compositionally biased region" description="Basic residues" evidence="5">
    <location>
        <begin position="28"/>
        <end position="65"/>
    </location>
</feature>
<dbReference type="PANTHER" id="PTHR31756">
    <property type="entry name" value="PYRUVATE, PHOSPHATE DIKINASE REGULATORY PROTEIN 1, CHLOROPLASTIC"/>
    <property type="match status" value="1"/>
</dbReference>
<protein>
    <submittedName>
        <fullName evidence="6">Pyruvate, phosphate dikinase regulatory protein</fullName>
        <ecNumber evidence="6">2.7.11.32</ecNumber>
    </submittedName>
</protein>
<evidence type="ECO:0000256" key="5">
    <source>
        <dbReference type="SAM" id="MobiDB-lite"/>
    </source>
</evidence>
<dbReference type="GO" id="GO:0004674">
    <property type="term" value="F:protein serine/threonine kinase activity"/>
    <property type="evidence" value="ECO:0007669"/>
    <property type="project" value="UniProtKB-KW"/>
</dbReference>
<keyword evidence="2 6" id="KW-0808">Transferase</keyword>
<dbReference type="RefSeq" id="WP_145417094.1">
    <property type="nucleotide sequence ID" value="NZ_CP036526.1"/>
</dbReference>
<keyword evidence="1" id="KW-0723">Serine/threonine-protein kinase</keyword>
<dbReference type="EC" id="2.7.11.32" evidence="6"/>
<dbReference type="Proteomes" id="UP000319817">
    <property type="component" value="Chromosome"/>
</dbReference>
<evidence type="ECO:0000313" key="6">
    <source>
        <dbReference type="EMBL" id="QDT09545.1"/>
    </source>
</evidence>
<feature type="compositionally biased region" description="Low complexity" evidence="5">
    <location>
        <begin position="18"/>
        <end position="27"/>
    </location>
</feature>
<evidence type="ECO:0000256" key="2">
    <source>
        <dbReference type="ARBA" id="ARBA00022679"/>
    </source>
</evidence>
<reference evidence="6 7" key="1">
    <citation type="submission" date="2019-02" db="EMBL/GenBank/DDBJ databases">
        <title>Deep-cultivation of Planctomycetes and their phenomic and genomic characterization uncovers novel biology.</title>
        <authorList>
            <person name="Wiegand S."/>
            <person name="Jogler M."/>
            <person name="Boedeker C."/>
            <person name="Pinto D."/>
            <person name="Vollmers J."/>
            <person name="Rivas-Marin E."/>
            <person name="Kohn T."/>
            <person name="Peeters S.H."/>
            <person name="Heuer A."/>
            <person name="Rast P."/>
            <person name="Oberbeckmann S."/>
            <person name="Bunk B."/>
            <person name="Jeske O."/>
            <person name="Meyerdierks A."/>
            <person name="Storesund J.E."/>
            <person name="Kallscheuer N."/>
            <person name="Luecker S."/>
            <person name="Lage O.M."/>
            <person name="Pohl T."/>
            <person name="Merkel B.J."/>
            <person name="Hornburger P."/>
            <person name="Mueller R.-W."/>
            <person name="Bruemmer F."/>
            <person name="Labrenz M."/>
            <person name="Spormann A.M."/>
            <person name="Op den Camp H."/>
            <person name="Overmann J."/>
            <person name="Amann R."/>
            <person name="Jetten M.S.M."/>
            <person name="Mascher T."/>
            <person name="Medema M.H."/>
            <person name="Devos D.P."/>
            <person name="Kaster A.-K."/>
            <person name="Ovreas L."/>
            <person name="Rohde M."/>
            <person name="Galperin M.Y."/>
            <person name="Jogler C."/>
        </authorList>
    </citation>
    <scope>NUCLEOTIDE SEQUENCE [LARGE SCALE GENOMIC DNA]</scope>
    <source>
        <strain evidence="6 7">K23_9</strain>
    </source>
</reference>
<organism evidence="6 7">
    <name type="scientific">Stieleria marina</name>
    <dbReference type="NCBI Taxonomy" id="1930275"/>
    <lineage>
        <taxon>Bacteria</taxon>
        <taxon>Pseudomonadati</taxon>
        <taxon>Planctomycetota</taxon>
        <taxon>Planctomycetia</taxon>
        <taxon>Pirellulales</taxon>
        <taxon>Pirellulaceae</taxon>
        <taxon>Stieleria</taxon>
    </lineage>
</organism>
<gene>
    <name evidence="6" type="primary">yqfL</name>
    <name evidence="6" type="ORF">K239x_14910</name>
</gene>
<keyword evidence="6" id="KW-0670">Pyruvate</keyword>
<evidence type="ECO:0000256" key="3">
    <source>
        <dbReference type="ARBA" id="ARBA00022741"/>
    </source>
</evidence>
<feature type="region of interest" description="Disordered" evidence="5">
    <location>
        <begin position="1"/>
        <end position="68"/>
    </location>
</feature>
<keyword evidence="7" id="KW-1185">Reference proteome</keyword>
<dbReference type="AlphaFoldDB" id="A0A517NR13"/>
<sequence length="338" mass="37651">MAKGNAVRSKTATKKAAAKTMTKASKPPTKKKTTAKKKAARKATTLTRKKPATKRSNKARSRKATSAKQFHVITDGTGGLPRHFLKAILTQFPDLHSQPMYHVFCDTPEKILKLFKKTIPKNAFVVHSLACEQTKATLQEQADARGIDSYDMTGGAVAFVSQQVQQQPIEDLDSVHTQNAAYFDRIDAWEFTMQHDDSRRLDSINKADIVLLGISRVSKTPTAAFLGWLGHRVANVSFAPEQGVPAEIKACRSRVVALTMAPKNLSEIRNRRLRVNGFADKILKKPDANFRYAAVRDTIREVMAAEQIYKRLRVPIVDVTDATVEETAARVLQRLELE</sequence>